<feature type="region of interest" description="Disordered" evidence="1">
    <location>
        <begin position="62"/>
        <end position="85"/>
    </location>
</feature>
<evidence type="ECO:0000313" key="3">
    <source>
        <dbReference type="EMBL" id="KXJ87440.1"/>
    </source>
</evidence>
<name>A0A136IR76_9PEZI</name>
<feature type="chain" id="PRO_5007292989" evidence="2">
    <location>
        <begin position="30"/>
        <end position="185"/>
    </location>
</feature>
<dbReference type="InParanoid" id="A0A136IR76"/>
<dbReference type="AlphaFoldDB" id="A0A136IR76"/>
<feature type="signal peptide" evidence="2">
    <location>
        <begin position="1"/>
        <end position="29"/>
    </location>
</feature>
<gene>
    <name evidence="3" type="ORF">Micbo1qcDRAFT_178939</name>
</gene>
<evidence type="ECO:0000313" key="4">
    <source>
        <dbReference type="Proteomes" id="UP000070501"/>
    </source>
</evidence>
<dbReference type="Proteomes" id="UP000070501">
    <property type="component" value="Unassembled WGS sequence"/>
</dbReference>
<accession>A0A136IR76</accession>
<keyword evidence="2" id="KW-0732">Signal</keyword>
<keyword evidence="4" id="KW-1185">Reference proteome</keyword>
<evidence type="ECO:0000256" key="1">
    <source>
        <dbReference type="SAM" id="MobiDB-lite"/>
    </source>
</evidence>
<dbReference type="EMBL" id="KQ964262">
    <property type="protein sequence ID" value="KXJ87440.1"/>
    <property type="molecule type" value="Genomic_DNA"/>
</dbReference>
<sequence>MRLSLRSSPSALATAIVLALLHLAPGITTVLPHCAAAPAPASARSRTTQELAKIVILAHAKKSSHHGGGGGGGHHVSGPSHKHDIGNIKHRQTVKATRRPENRGVVTFSTAGGIVDEDWFDLGVTRLEVAIHDPVVSIAQSTPGVQCTFTGEKGGVFVVNHRAPVQVAPPQSFVRAECKTTKVQV</sequence>
<proteinExistence type="predicted"/>
<protein>
    <submittedName>
        <fullName evidence="3">Uncharacterized protein</fullName>
    </submittedName>
</protein>
<feature type="compositionally biased region" description="Gly residues" evidence="1">
    <location>
        <begin position="66"/>
        <end position="75"/>
    </location>
</feature>
<dbReference type="OrthoDB" id="10454060at2759"/>
<evidence type="ECO:0000256" key="2">
    <source>
        <dbReference type="SAM" id="SignalP"/>
    </source>
</evidence>
<reference evidence="4" key="1">
    <citation type="submission" date="2016-02" db="EMBL/GenBank/DDBJ databases">
        <title>Draft genome sequence of Microdochium bolleyi, a fungal endophyte of beachgrass.</title>
        <authorList>
            <consortium name="DOE Joint Genome Institute"/>
            <person name="David A.S."/>
            <person name="May G."/>
            <person name="Haridas S."/>
            <person name="Lim J."/>
            <person name="Wang M."/>
            <person name="Labutti K."/>
            <person name="Lipzen A."/>
            <person name="Barry K."/>
            <person name="Grigoriev I.V."/>
        </authorList>
    </citation>
    <scope>NUCLEOTIDE SEQUENCE [LARGE SCALE GENOMIC DNA]</scope>
    <source>
        <strain evidence="4">J235TASD1</strain>
    </source>
</reference>
<organism evidence="3 4">
    <name type="scientific">Microdochium bolleyi</name>
    <dbReference type="NCBI Taxonomy" id="196109"/>
    <lineage>
        <taxon>Eukaryota</taxon>
        <taxon>Fungi</taxon>
        <taxon>Dikarya</taxon>
        <taxon>Ascomycota</taxon>
        <taxon>Pezizomycotina</taxon>
        <taxon>Sordariomycetes</taxon>
        <taxon>Xylariomycetidae</taxon>
        <taxon>Xylariales</taxon>
        <taxon>Microdochiaceae</taxon>
        <taxon>Microdochium</taxon>
    </lineage>
</organism>